<dbReference type="PANTHER" id="PTHR31639">
    <property type="entry name" value="F-BOX PROTEIN-LIKE"/>
    <property type="match status" value="1"/>
</dbReference>
<dbReference type="Pfam" id="PF24758">
    <property type="entry name" value="LRR_At5g56370"/>
    <property type="match status" value="1"/>
</dbReference>
<feature type="domain" description="FBD" evidence="1">
    <location>
        <begin position="308"/>
        <end position="380"/>
    </location>
</feature>
<dbReference type="PANTHER" id="PTHR31639:SF315">
    <property type="entry name" value="LEUCINE-RICH REPEAT DOMAIN SUPERFAMILY, F-BOX-LIKE DOMAIN SUPERFAMILY"/>
    <property type="match status" value="1"/>
</dbReference>
<dbReference type="EMBL" id="BQNB010019089">
    <property type="protein sequence ID" value="GJT81550.1"/>
    <property type="molecule type" value="Genomic_DNA"/>
</dbReference>
<dbReference type="InterPro" id="IPR006566">
    <property type="entry name" value="FBD"/>
</dbReference>
<name>A0ABQ5H1L7_9ASTR</name>
<dbReference type="Pfam" id="PF00646">
    <property type="entry name" value="F-box"/>
    <property type="match status" value="1"/>
</dbReference>
<dbReference type="Gene3D" id="3.80.10.10">
    <property type="entry name" value="Ribonuclease Inhibitor"/>
    <property type="match status" value="1"/>
</dbReference>
<dbReference type="InterPro" id="IPR036047">
    <property type="entry name" value="F-box-like_dom_sf"/>
</dbReference>
<reference evidence="2" key="2">
    <citation type="submission" date="2022-01" db="EMBL/GenBank/DDBJ databases">
        <authorList>
            <person name="Yamashiro T."/>
            <person name="Shiraishi A."/>
            <person name="Satake H."/>
            <person name="Nakayama K."/>
        </authorList>
    </citation>
    <scope>NUCLEOTIDE SEQUENCE</scope>
</reference>
<evidence type="ECO:0000313" key="3">
    <source>
        <dbReference type="Proteomes" id="UP001151760"/>
    </source>
</evidence>
<reference evidence="2" key="1">
    <citation type="journal article" date="2022" name="Int. J. Mol. Sci.">
        <title>Draft Genome of Tanacetum Coccineum: Genomic Comparison of Closely Related Tanacetum-Family Plants.</title>
        <authorList>
            <person name="Yamashiro T."/>
            <person name="Shiraishi A."/>
            <person name="Nakayama K."/>
            <person name="Satake H."/>
        </authorList>
    </citation>
    <scope>NUCLEOTIDE SEQUENCE</scope>
</reference>
<dbReference type="InterPro" id="IPR032675">
    <property type="entry name" value="LRR_dom_sf"/>
</dbReference>
<sequence length="423" mass="48803">MRGMDRLSYLPLSIIETILCLIPIQEAGRTSILSREWRYHWTKIPKLVFEEKNFQVSTVDGAESSILEQKHLEPNERQKMDKKSKLIYAVGQVLLMHDGPIHEFTLSLLYTNQRVKIDHIITHLSRKTSIKKLRLDFAYAGYRLPSSIFSFRQLTDLCLIGCCFDHQPTFYGYGNLESLFLPHVNIPTRTLQQILSSCPLLKTVFLNIPGSYICRSNGGLTFTELFELFECLPVFEDRIEGRVSRELPTPFFHLKYLHIYDVCFTRKEELILAFLMKNSPNLEKLKILDGAMSVTSTGSSSRVDCYPGIMLEHLNELEITDLVNNNKARLDFVKLILARSPVLKKVRIVPHHNFHHQKSQISEIILGSTRASPEVQINVEDSCSSDWLVMYIQLLDICSVLETGFILIYEPKLYLKRAKFNKT</sequence>
<dbReference type="SUPFAM" id="SSF81383">
    <property type="entry name" value="F-box domain"/>
    <property type="match status" value="1"/>
</dbReference>
<dbReference type="SMART" id="SM00579">
    <property type="entry name" value="FBD"/>
    <property type="match status" value="1"/>
</dbReference>
<dbReference type="InterPro" id="IPR001810">
    <property type="entry name" value="F-box_dom"/>
</dbReference>
<proteinExistence type="predicted"/>
<evidence type="ECO:0000259" key="1">
    <source>
        <dbReference type="SMART" id="SM00579"/>
    </source>
</evidence>
<accession>A0ABQ5H1L7</accession>
<dbReference type="SUPFAM" id="SSF52047">
    <property type="entry name" value="RNI-like"/>
    <property type="match status" value="1"/>
</dbReference>
<keyword evidence="3" id="KW-1185">Reference proteome</keyword>
<dbReference type="Proteomes" id="UP001151760">
    <property type="component" value="Unassembled WGS sequence"/>
</dbReference>
<comment type="caution">
    <text evidence="2">The sequence shown here is derived from an EMBL/GenBank/DDBJ whole genome shotgun (WGS) entry which is preliminary data.</text>
</comment>
<gene>
    <name evidence="2" type="ORF">Tco_1055892</name>
</gene>
<organism evidence="2 3">
    <name type="scientific">Tanacetum coccineum</name>
    <dbReference type="NCBI Taxonomy" id="301880"/>
    <lineage>
        <taxon>Eukaryota</taxon>
        <taxon>Viridiplantae</taxon>
        <taxon>Streptophyta</taxon>
        <taxon>Embryophyta</taxon>
        <taxon>Tracheophyta</taxon>
        <taxon>Spermatophyta</taxon>
        <taxon>Magnoliopsida</taxon>
        <taxon>eudicotyledons</taxon>
        <taxon>Gunneridae</taxon>
        <taxon>Pentapetalae</taxon>
        <taxon>asterids</taxon>
        <taxon>campanulids</taxon>
        <taxon>Asterales</taxon>
        <taxon>Asteraceae</taxon>
        <taxon>Asteroideae</taxon>
        <taxon>Anthemideae</taxon>
        <taxon>Anthemidinae</taxon>
        <taxon>Tanacetum</taxon>
    </lineage>
</organism>
<evidence type="ECO:0000313" key="2">
    <source>
        <dbReference type="EMBL" id="GJT81550.1"/>
    </source>
</evidence>
<protein>
    <submittedName>
        <fullName evidence="2">F-box/FBD/LRR-repeat protein-like protein</fullName>
    </submittedName>
</protein>
<dbReference type="InterPro" id="IPR055411">
    <property type="entry name" value="LRR_FXL15/At3g58940/PEG3-like"/>
</dbReference>